<reference evidence="1 2" key="1">
    <citation type="journal article" date="2020" name="Harmful Algae">
        <title>Molecular and morphological characterization of a novel dihydroanatoxin-a producing Microcoleus species (cyanobacteria) from the Russian River, California, USA.</title>
        <authorList>
            <person name="Conklin K.Y."/>
            <person name="Stancheva R."/>
            <person name="Otten T.G."/>
            <person name="Fadness R."/>
            <person name="Boyer G.L."/>
            <person name="Read B."/>
            <person name="Zhang X."/>
            <person name="Sheath R.G."/>
        </authorList>
    </citation>
    <scope>NUCLEOTIDE SEQUENCE [LARGE SCALE GENOMIC DNA]</scope>
    <source>
        <strain evidence="1 2">PTRS2</strain>
    </source>
</reference>
<keyword evidence="2" id="KW-1185">Reference proteome</keyword>
<evidence type="ECO:0000313" key="1">
    <source>
        <dbReference type="EMBL" id="MEK0187970.1"/>
    </source>
</evidence>
<dbReference type="InterPro" id="IPR032568">
    <property type="entry name" value="DUF4926"/>
</dbReference>
<protein>
    <submittedName>
        <fullName evidence="1">DUF4926 domain-containing protein</fullName>
    </submittedName>
</protein>
<accession>A0ABU8YUI4</accession>
<proteinExistence type="predicted"/>
<gene>
    <name evidence="1" type="ORF">WMG39_24480</name>
</gene>
<comment type="caution">
    <text evidence="1">The sequence shown here is derived from an EMBL/GenBank/DDBJ whole genome shotgun (WGS) entry which is preliminary data.</text>
</comment>
<dbReference type="EMBL" id="JBBLXS010000482">
    <property type="protein sequence ID" value="MEK0187970.1"/>
    <property type="molecule type" value="Genomic_DNA"/>
</dbReference>
<dbReference type="RefSeq" id="WP_340541945.1">
    <property type="nucleotide sequence ID" value="NZ_JBBLXS010000482.1"/>
</dbReference>
<dbReference type="Proteomes" id="UP001384579">
    <property type="component" value="Unassembled WGS sequence"/>
</dbReference>
<dbReference type="Pfam" id="PF16277">
    <property type="entry name" value="DUF4926"/>
    <property type="match status" value="1"/>
</dbReference>
<sequence>MAPPLQENEIALVSEHSCVQDYKIESRSEVSAIVPELFDAVELLVTLPESNLHIGVRGAIVDCYDDGNYEVEFSDRYGETIALCVLSSEQFLVVWLTQERRWLSGR</sequence>
<organism evidence="1 2">
    <name type="scientific">Microcoleus anatoxicus PTRS2</name>
    <dbReference type="NCBI Taxonomy" id="2705321"/>
    <lineage>
        <taxon>Bacteria</taxon>
        <taxon>Bacillati</taxon>
        <taxon>Cyanobacteriota</taxon>
        <taxon>Cyanophyceae</taxon>
        <taxon>Oscillatoriophycideae</taxon>
        <taxon>Oscillatoriales</taxon>
        <taxon>Microcoleaceae</taxon>
        <taxon>Microcoleus</taxon>
        <taxon>Microcoleus anatoxicus</taxon>
    </lineage>
</organism>
<name>A0ABU8YUI4_9CYAN</name>
<evidence type="ECO:0000313" key="2">
    <source>
        <dbReference type="Proteomes" id="UP001384579"/>
    </source>
</evidence>